<protein>
    <recommendedName>
        <fullName evidence="3">SPOR domain-containing protein</fullName>
    </recommendedName>
</protein>
<accession>A0ABX2EE30</accession>
<proteinExistence type="predicted"/>
<feature type="transmembrane region" description="Helical" evidence="2">
    <location>
        <begin position="172"/>
        <end position="194"/>
    </location>
</feature>
<gene>
    <name evidence="4" type="ORF">HLB44_07725</name>
</gene>
<dbReference type="InterPro" id="IPR007730">
    <property type="entry name" value="SPOR-like_dom"/>
</dbReference>
<name>A0ABX2EE30_9BURK</name>
<evidence type="ECO:0000313" key="5">
    <source>
        <dbReference type="Proteomes" id="UP000737171"/>
    </source>
</evidence>
<keyword evidence="2" id="KW-1133">Transmembrane helix</keyword>
<feature type="domain" description="SPOR" evidence="3">
    <location>
        <begin position="361"/>
        <end position="443"/>
    </location>
</feature>
<dbReference type="RefSeq" id="WP_173121965.1">
    <property type="nucleotide sequence ID" value="NZ_JABRWJ010000002.1"/>
</dbReference>
<evidence type="ECO:0000256" key="1">
    <source>
        <dbReference type="SAM" id="MobiDB-lite"/>
    </source>
</evidence>
<sequence>MRADPPSFVADVAAQVVAWHNRHPLARRIARRDVQSVGIVVLPFAREGQPPWHAAAPKRGLLALMFPKRVNRRPWAVFSEDALPEIGPKRLAAFALRHGFVERPGPAELPERVLQSDRDLLDAPRGDLPPERLNRYLVTAAIDLGPSRPRLVLGHGRRMPVQGQRLWSVPRLAALGGATMASLLIGVAALWLVATKRPAEPVIAARPASAPKAASAASVASAAAASAAHVGAASATAPVAAASSPAAVAAVAPPAPVASVAVPTPVASAPAVVASAPTPRPSAPAIVVPPPVLASAPAAASAPAVIAAPPPASAPLAEAQRASAPLVPRLKPDLAEAARAERQQHPGLPQPASRPPPAASAGPARFYALVTRPMRQRADAEAVLKRLRAETTRIAHPTAIETDLQQTPEGWRVTWWPFTHARQAENARAALAARGVALEMVDF</sequence>
<dbReference type="PROSITE" id="PS51724">
    <property type="entry name" value="SPOR"/>
    <property type="match status" value="1"/>
</dbReference>
<keyword evidence="2" id="KW-0472">Membrane</keyword>
<evidence type="ECO:0000256" key="2">
    <source>
        <dbReference type="SAM" id="Phobius"/>
    </source>
</evidence>
<evidence type="ECO:0000259" key="3">
    <source>
        <dbReference type="PROSITE" id="PS51724"/>
    </source>
</evidence>
<reference evidence="4 5" key="1">
    <citation type="submission" date="2020-05" db="EMBL/GenBank/DDBJ databases">
        <title>Aquincola sp. isolate from soil.</title>
        <authorList>
            <person name="Han J."/>
            <person name="Kim D.-U."/>
        </authorList>
    </citation>
    <scope>NUCLEOTIDE SEQUENCE [LARGE SCALE GENOMIC DNA]</scope>
    <source>
        <strain evidence="4 5">S2</strain>
    </source>
</reference>
<feature type="compositionally biased region" description="Pro residues" evidence="1">
    <location>
        <begin position="348"/>
        <end position="358"/>
    </location>
</feature>
<feature type="region of interest" description="Disordered" evidence="1">
    <location>
        <begin position="338"/>
        <end position="361"/>
    </location>
</feature>
<keyword evidence="2" id="KW-0812">Transmembrane</keyword>
<comment type="caution">
    <text evidence="4">The sequence shown here is derived from an EMBL/GenBank/DDBJ whole genome shotgun (WGS) entry which is preliminary data.</text>
</comment>
<keyword evidence="5" id="KW-1185">Reference proteome</keyword>
<evidence type="ECO:0000313" key="4">
    <source>
        <dbReference type="EMBL" id="NRF66868.1"/>
    </source>
</evidence>
<dbReference type="EMBL" id="JABRWJ010000002">
    <property type="protein sequence ID" value="NRF66868.1"/>
    <property type="molecule type" value="Genomic_DNA"/>
</dbReference>
<organism evidence="4 5">
    <name type="scientific">Pseudaquabacterium terrae</name>
    <dbReference type="NCBI Taxonomy" id="2732868"/>
    <lineage>
        <taxon>Bacteria</taxon>
        <taxon>Pseudomonadati</taxon>
        <taxon>Pseudomonadota</taxon>
        <taxon>Betaproteobacteria</taxon>
        <taxon>Burkholderiales</taxon>
        <taxon>Sphaerotilaceae</taxon>
        <taxon>Pseudaquabacterium</taxon>
    </lineage>
</organism>
<dbReference type="Proteomes" id="UP000737171">
    <property type="component" value="Unassembled WGS sequence"/>
</dbReference>